<proteinExistence type="inferred from homology"/>
<comment type="similarity">
    <text evidence="2">Belongs to the SAS10 family.</text>
</comment>
<evidence type="ECO:0000256" key="1">
    <source>
        <dbReference type="ARBA" id="ARBA00004123"/>
    </source>
</evidence>
<feature type="compositionally biased region" description="Polar residues" evidence="5">
    <location>
        <begin position="533"/>
        <end position="542"/>
    </location>
</feature>
<evidence type="ECO:0000313" key="8">
    <source>
        <dbReference type="Proteomes" id="UP001430356"/>
    </source>
</evidence>
<feature type="compositionally biased region" description="Basic and acidic residues" evidence="5">
    <location>
        <begin position="487"/>
        <end position="505"/>
    </location>
</feature>
<dbReference type="Pfam" id="PF04000">
    <property type="entry name" value="Sas10_Utp3"/>
    <property type="match status" value="1"/>
</dbReference>
<keyword evidence="3" id="KW-0597">Phosphoprotein</keyword>
<accession>A0AAW0F5A4</accession>
<evidence type="ECO:0000256" key="2">
    <source>
        <dbReference type="ARBA" id="ARBA00010979"/>
    </source>
</evidence>
<keyword evidence="8" id="KW-1185">Reference proteome</keyword>
<feature type="compositionally biased region" description="Basic residues" evidence="5">
    <location>
        <begin position="506"/>
        <end position="526"/>
    </location>
</feature>
<dbReference type="Proteomes" id="UP001430356">
    <property type="component" value="Unassembled WGS sequence"/>
</dbReference>
<keyword evidence="4" id="KW-0539">Nucleus</keyword>
<evidence type="ECO:0000256" key="4">
    <source>
        <dbReference type="ARBA" id="ARBA00023242"/>
    </source>
</evidence>
<feature type="domain" description="Sas10 C-terminal" evidence="6">
    <location>
        <begin position="493"/>
        <end position="564"/>
    </location>
</feature>
<feature type="compositionally biased region" description="Low complexity" evidence="5">
    <location>
        <begin position="475"/>
        <end position="486"/>
    </location>
</feature>
<organism evidence="7 8">
    <name type="scientific">Novymonas esmeraldas</name>
    <dbReference type="NCBI Taxonomy" id="1808958"/>
    <lineage>
        <taxon>Eukaryota</taxon>
        <taxon>Discoba</taxon>
        <taxon>Euglenozoa</taxon>
        <taxon>Kinetoplastea</taxon>
        <taxon>Metakinetoplastina</taxon>
        <taxon>Trypanosomatida</taxon>
        <taxon>Trypanosomatidae</taxon>
        <taxon>Novymonas</taxon>
    </lineage>
</organism>
<comment type="subcellular location">
    <subcellularLocation>
        <location evidence="1">Nucleus</location>
    </subcellularLocation>
</comment>
<feature type="compositionally biased region" description="Basic and acidic residues" evidence="5">
    <location>
        <begin position="462"/>
        <end position="474"/>
    </location>
</feature>
<comment type="caution">
    <text evidence="7">The sequence shown here is derived from an EMBL/GenBank/DDBJ whole genome shotgun (WGS) entry which is preliminary data.</text>
</comment>
<dbReference type="GO" id="GO:0032040">
    <property type="term" value="C:small-subunit processome"/>
    <property type="evidence" value="ECO:0007669"/>
    <property type="project" value="TreeGrafter"/>
</dbReference>
<dbReference type="PANTHER" id="PTHR13237">
    <property type="entry name" value="SOMETHING ABOUT SILENCING PROTEIN 10-RELATED"/>
    <property type="match status" value="1"/>
</dbReference>
<protein>
    <submittedName>
        <fullName evidence="7">Sas10/Utp3/C1D family/Sas10 C-terminal domain containing protein</fullName>
    </submittedName>
</protein>
<feature type="region of interest" description="Disordered" evidence="5">
    <location>
        <begin position="389"/>
        <end position="564"/>
    </location>
</feature>
<name>A0AAW0F5A4_9TRYP</name>
<evidence type="ECO:0000259" key="6">
    <source>
        <dbReference type="Pfam" id="PF09368"/>
    </source>
</evidence>
<feature type="region of interest" description="Disordered" evidence="5">
    <location>
        <begin position="286"/>
        <end position="320"/>
    </location>
</feature>
<dbReference type="Pfam" id="PF09368">
    <property type="entry name" value="Sas10"/>
    <property type="match status" value="1"/>
</dbReference>
<dbReference type="InterPro" id="IPR018972">
    <property type="entry name" value="Sas10_C_dom"/>
</dbReference>
<reference evidence="7 8" key="1">
    <citation type="journal article" date="2021" name="MBio">
        <title>A New Model Trypanosomatid, Novymonas esmeraldas: Genomic Perception of Its 'Candidatus Pandoraea novymonadis' Endosymbiont.</title>
        <authorList>
            <person name="Zakharova A."/>
            <person name="Saura A."/>
            <person name="Butenko A."/>
            <person name="Podesvova L."/>
            <person name="Warmusova S."/>
            <person name="Kostygov A.Y."/>
            <person name="Nenarokova A."/>
            <person name="Lukes J."/>
            <person name="Opperdoes F.R."/>
            <person name="Yurchenko V."/>
        </authorList>
    </citation>
    <scope>NUCLEOTIDE SEQUENCE [LARGE SCALE GENOMIC DNA]</scope>
    <source>
        <strain evidence="7 8">E262AT.01</strain>
    </source>
</reference>
<sequence length="564" mass="61776">MVRGAKGAKKRSRKEASDTIVEDLDLDVADVSAYADDEDVVHNRRGGKAARADGIEEADVFAVLPSDAHRLDGYGDDEHGGFQEEEELAVLTEKGLRRKTTEDDFNVAGVSVAQASSRREAAAKRGALDSLDAAPVIEAVERDFAALTTAERLAVLKKESPELLKLLEDLKTYMAEVKTLAQPLHDLLYQRKVSASDKNLVSFLETKVQLMLSYCMHVTFYLLLKSEGRKVAGHPVIDHLVEIRVYLEKMWPLEEKLQYSLNRLLSGKSTSAAHIAELRPLQSGDGGAFASTRAMQNTEARERRQQLRVMKDAEELEREEQAAMTRVRTKRASALNSSSIAASAIAPVSYQEDEDQFFSRIAAGGDGDGDADDSDGGEEGLSLMEVLRRRQKKSGDVLGRQRTSKRSAKAAAAAAADDSADEDQEDDGADEMLDMAGDGESDADGAGADDDGDDEDYEAVWDEERARQAAESSRKAASTAAATARRAAPEDVERRKAGKKIESHRGLTKARPKDRKNPRVAQRRKYERGMQVHKSQSRSFQPQPEGGFTGVRSVRPGVLRGTKL</sequence>
<dbReference type="EMBL" id="JAECZO010000010">
    <property type="protein sequence ID" value="KAK7201001.1"/>
    <property type="molecule type" value="Genomic_DNA"/>
</dbReference>
<evidence type="ECO:0000256" key="5">
    <source>
        <dbReference type="SAM" id="MobiDB-lite"/>
    </source>
</evidence>
<dbReference type="AlphaFoldDB" id="A0AAW0F5A4"/>
<dbReference type="PANTHER" id="PTHR13237:SF8">
    <property type="entry name" value="SOMETHING ABOUT SILENCING PROTEIN 10"/>
    <property type="match status" value="1"/>
</dbReference>
<dbReference type="GO" id="GO:0000462">
    <property type="term" value="P:maturation of SSU-rRNA from tricistronic rRNA transcript (SSU-rRNA, 5.8S rRNA, LSU-rRNA)"/>
    <property type="evidence" value="ECO:0007669"/>
    <property type="project" value="TreeGrafter"/>
</dbReference>
<feature type="compositionally biased region" description="Basic and acidic residues" evidence="5">
    <location>
        <begin position="299"/>
        <end position="313"/>
    </location>
</feature>
<feature type="compositionally biased region" description="Acidic residues" evidence="5">
    <location>
        <begin position="418"/>
        <end position="461"/>
    </location>
</feature>
<gene>
    <name evidence="7" type="ORF">NESM_000159500</name>
</gene>
<evidence type="ECO:0000313" key="7">
    <source>
        <dbReference type="EMBL" id="KAK7201001.1"/>
    </source>
</evidence>
<dbReference type="InterPro" id="IPR007146">
    <property type="entry name" value="Sas10/Utp3/C1D"/>
</dbReference>
<evidence type="ECO:0000256" key="3">
    <source>
        <dbReference type="ARBA" id="ARBA00022553"/>
    </source>
</evidence>